<protein>
    <submittedName>
        <fullName evidence="2">Uncharacterized protein</fullName>
    </submittedName>
</protein>
<reference evidence="2 3" key="1">
    <citation type="submission" date="2016-10" db="EMBL/GenBank/DDBJ databases">
        <title>Genome sequence of the ascomycete fungus Penicillium subrubescens.</title>
        <authorList>
            <person name="De Vries R.P."/>
            <person name="Peng M."/>
            <person name="Dilokpimol A."/>
            <person name="Hilden K."/>
            <person name="Makela M.R."/>
            <person name="Grigoriev I."/>
            <person name="Riley R."/>
            <person name="Granchi Z."/>
        </authorList>
    </citation>
    <scope>NUCLEOTIDE SEQUENCE [LARGE SCALE GENOMIC DNA]</scope>
    <source>
        <strain evidence="2 3">CBS 132785</strain>
    </source>
</reference>
<organism evidence="2 3">
    <name type="scientific">Penicillium subrubescens</name>
    <dbReference type="NCBI Taxonomy" id="1316194"/>
    <lineage>
        <taxon>Eukaryota</taxon>
        <taxon>Fungi</taxon>
        <taxon>Dikarya</taxon>
        <taxon>Ascomycota</taxon>
        <taxon>Pezizomycotina</taxon>
        <taxon>Eurotiomycetes</taxon>
        <taxon>Eurotiomycetidae</taxon>
        <taxon>Eurotiales</taxon>
        <taxon>Aspergillaceae</taxon>
        <taxon>Penicillium</taxon>
    </lineage>
</organism>
<evidence type="ECO:0000313" key="3">
    <source>
        <dbReference type="Proteomes" id="UP000186955"/>
    </source>
</evidence>
<name>A0A1Q5U5E6_9EURO</name>
<dbReference type="AlphaFoldDB" id="A0A1Q5U5E6"/>
<sequence>MQFSLLTLLTVCAHVTALPGLLEHNGTCDQAACERIAQESGWLKKVSTLVFTNVYPFIHNSRLLKPHSSWCTSTVTATVITTATVTTTDAVTTTDTITATATVTITDTITTTDTVSVTTTCTQTATSTGGWATHGSGNW</sequence>
<evidence type="ECO:0000313" key="2">
    <source>
        <dbReference type="EMBL" id="OKP07668.1"/>
    </source>
</evidence>
<keyword evidence="3" id="KW-1185">Reference proteome</keyword>
<keyword evidence="1" id="KW-0732">Signal</keyword>
<feature type="signal peptide" evidence="1">
    <location>
        <begin position="1"/>
        <end position="17"/>
    </location>
</feature>
<accession>A0A1Q5U5E6</accession>
<comment type="caution">
    <text evidence="2">The sequence shown here is derived from an EMBL/GenBank/DDBJ whole genome shotgun (WGS) entry which is preliminary data.</text>
</comment>
<dbReference type="OrthoDB" id="4367766at2759"/>
<proteinExistence type="predicted"/>
<evidence type="ECO:0000256" key="1">
    <source>
        <dbReference type="SAM" id="SignalP"/>
    </source>
</evidence>
<feature type="chain" id="PRO_5011959649" evidence="1">
    <location>
        <begin position="18"/>
        <end position="139"/>
    </location>
</feature>
<dbReference type="EMBL" id="MNBE01000579">
    <property type="protein sequence ID" value="OKP07668.1"/>
    <property type="molecule type" value="Genomic_DNA"/>
</dbReference>
<gene>
    <name evidence="2" type="ORF">PENSUB_5783</name>
</gene>
<dbReference type="Proteomes" id="UP000186955">
    <property type="component" value="Unassembled WGS sequence"/>
</dbReference>